<organism evidence="1 2">
    <name type="scientific">Daphnia pulex</name>
    <name type="common">Water flea</name>
    <dbReference type="NCBI Taxonomy" id="6669"/>
    <lineage>
        <taxon>Eukaryota</taxon>
        <taxon>Metazoa</taxon>
        <taxon>Ecdysozoa</taxon>
        <taxon>Arthropoda</taxon>
        <taxon>Crustacea</taxon>
        <taxon>Branchiopoda</taxon>
        <taxon>Diplostraca</taxon>
        <taxon>Cladocera</taxon>
        <taxon>Anomopoda</taxon>
        <taxon>Daphniidae</taxon>
        <taxon>Daphnia</taxon>
    </lineage>
</organism>
<dbReference type="PhylomeDB" id="E9I0G2"/>
<dbReference type="HOGENOM" id="CLU_176498_0_0_1"/>
<protein>
    <submittedName>
        <fullName evidence="1">Uncharacterized protein</fullName>
    </submittedName>
</protein>
<accession>E9I0G2</accession>
<gene>
    <name evidence="1" type="ORF">DAPPUDRAFT_270283</name>
</gene>
<dbReference type="EMBL" id="GL733535">
    <property type="protein sequence ID" value="EFX62518.1"/>
    <property type="molecule type" value="Genomic_DNA"/>
</dbReference>
<reference evidence="1 2" key="1">
    <citation type="journal article" date="2011" name="Science">
        <title>The ecoresponsive genome of Daphnia pulex.</title>
        <authorList>
            <person name="Colbourne J.K."/>
            <person name="Pfrender M.E."/>
            <person name="Gilbert D."/>
            <person name="Thomas W.K."/>
            <person name="Tucker A."/>
            <person name="Oakley T.H."/>
            <person name="Tokishita S."/>
            <person name="Aerts A."/>
            <person name="Arnold G.J."/>
            <person name="Basu M.K."/>
            <person name="Bauer D.J."/>
            <person name="Caceres C.E."/>
            <person name="Carmel L."/>
            <person name="Casola C."/>
            <person name="Choi J.H."/>
            <person name="Detter J.C."/>
            <person name="Dong Q."/>
            <person name="Dusheyko S."/>
            <person name="Eads B.D."/>
            <person name="Frohlich T."/>
            <person name="Geiler-Samerotte K.A."/>
            <person name="Gerlach D."/>
            <person name="Hatcher P."/>
            <person name="Jogdeo S."/>
            <person name="Krijgsveld J."/>
            <person name="Kriventseva E.V."/>
            <person name="Kultz D."/>
            <person name="Laforsch C."/>
            <person name="Lindquist E."/>
            <person name="Lopez J."/>
            <person name="Manak J.R."/>
            <person name="Muller J."/>
            <person name="Pangilinan J."/>
            <person name="Patwardhan R.P."/>
            <person name="Pitluck S."/>
            <person name="Pritham E.J."/>
            <person name="Rechtsteiner A."/>
            <person name="Rho M."/>
            <person name="Rogozin I.B."/>
            <person name="Sakarya O."/>
            <person name="Salamov A."/>
            <person name="Schaack S."/>
            <person name="Shapiro H."/>
            <person name="Shiga Y."/>
            <person name="Skalitzky C."/>
            <person name="Smith Z."/>
            <person name="Souvorov A."/>
            <person name="Sung W."/>
            <person name="Tang Z."/>
            <person name="Tsuchiya D."/>
            <person name="Tu H."/>
            <person name="Vos H."/>
            <person name="Wang M."/>
            <person name="Wolf Y.I."/>
            <person name="Yamagata H."/>
            <person name="Yamada T."/>
            <person name="Ye Y."/>
            <person name="Shaw J.R."/>
            <person name="Andrews J."/>
            <person name="Crease T.J."/>
            <person name="Tang H."/>
            <person name="Lucas S.M."/>
            <person name="Robertson H.M."/>
            <person name="Bork P."/>
            <person name="Koonin E.V."/>
            <person name="Zdobnov E.M."/>
            <person name="Grigoriev I.V."/>
            <person name="Lynch M."/>
            <person name="Boore J.L."/>
        </authorList>
    </citation>
    <scope>NUCLEOTIDE SEQUENCE [LARGE SCALE GENOMIC DNA]</scope>
</reference>
<evidence type="ECO:0000313" key="1">
    <source>
        <dbReference type="EMBL" id="EFX62518.1"/>
    </source>
</evidence>
<keyword evidence="2" id="KW-1185">Reference proteome</keyword>
<proteinExistence type="predicted"/>
<dbReference type="AlphaFoldDB" id="E9I0G2"/>
<name>E9I0G2_DAPPU</name>
<sequence>MANFVTDYKKSSLKWMFRGIMVLSMTQNQQDVFRLKELDAEQKLKERNPEDEVVEEPPVIGESGLSLEVEQTFQEMLKTVKLSDNSILSDRILVPIEEVYQLYVPY</sequence>
<dbReference type="InParanoid" id="E9I0G2"/>
<dbReference type="OrthoDB" id="8114163at2759"/>
<dbReference type="Proteomes" id="UP000000305">
    <property type="component" value="Unassembled WGS sequence"/>
</dbReference>
<evidence type="ECO:0000313" key="2">
    <source>
        <dbReference type="Proteomes" id="UP000000305"/>
    </source>
</evidence>
<dbReference type="KEGG" id="dpx:DAPPUDRAFT_270283"/>